<organism evidence="2 3">
    <name type="scientific">Steinernema hermaphroditum</name>
    <dbReference type="NCBI Taxonomy" id="289476"/>
    <lineage>
        <taxon>Eukaryota</taxon>
        <taxon>Metazoa</taxon>
        <taxon>Ecdysozoa</taxon>
        <taxon>Nematoda</taxon>
        <taxon>Chromadorea</taxon>
        <taxon>Rhabditida</taxon>
        <taxon>Tylenchina</taxon>
        <taxon>Panagrolaimomorpha</taxon>
        <taxon>Strongyloidoidea</taxon>
        <taxon>Steinernematidae</taxon>
        <taxon>Steinernema</taxon>
    </lineage>
</organism>
<dbReference type="Proteomes" id="UP001175271">
    <property type="component" value="Unassembled WGS sequence"/>
</dbReference>
<dbReference type="GO" id="GO:1990269">
    <property type="term" value="F:RNA polymerase II C-terminal domain phosphoserine binding"/>
    <property type="evidence" value="ECO:0007669"/>
    <property type="project" value="TreeGrafter"/>
</dbReference>
<feature type="compositionally biased region" description="Basic and acidic residues" evidence="1">
    <location>
        <begin position="152"/>
        <end position="162"/>
    </location>
</feature>
<protein>
    <recommendedName>
        <fullName evidence="4">RNA polymerase-associated protein LEO1</fullName>
    </recommendedName>
</protein>
<dbReference type="AlphaFoldDB" id="A0AA39I4H3"/>
<evidence type="ECO:0000256" key="1">
    <source>
        <dbReference type="SAM" id="MobiDB-lite"/>
    </source>
</evidence>
<feature type="compositionally biased region" description="Basic and acidic residues" evidence="1">
    <location>
        <begin position="100"/>
        <end position="119"/>
    </location>
</feature>
<feature type="region of interest" description="Disordered" evidence="1">
    <location>
        <begin position="1"/>
        <end position="175"/>
    </location>
</feature>
<evidence type="ECO:0008006" key="4">
    <source>
        <dbReference type="Google" id="ProtNLM"/>
    </source>
</evidence>
<comment type="caution">
    <text evidence="2">The sequence shown here is derived from an EMBL/GenBank/DDBJ whole genome shotgun (WGS) entry which is preliminary data.</text>
</comment>
<feature type="compositionally biased region" description="Basic and acidic residues" evidence="1">
    <location>
        <begin position="441"/>
        <end position="451"/>
    </location>
</feature>
<dbReference type="InterPro" id="IPR007149">
    <property type="entry name" value="Leo1"/>
</dbReference>
<sequence>MSSSDEEMLSDHERAPTHEESDDAVSSRHNSEEEEEEEHASPRRRDSEEEAKNVPPISYVPSDSDEELEQERQAARMKALQQTEKAPAPKQLDSDDSDVPSERQNSEAEMHSDDDHRDSEPEEEEEQERRGQSSKKSDHQQIFGDLSDSDDGSDREQAKRDFTEDDIVGPRLYPDTDEQADEAIPEDMNVFTHRTMADLGKEALLFVKFPNFLSVETKPFSPEFYEDEVDEEENVDEEGRQRLKLKVENTIRWRKTMNRDGTEVRESNAKIVRWSDGTMSLYLGSEIFELTVQPLHEHNHLYIRQGAGLQGLSVFKKRVVFRPHSTETLTHRKMTLNMAERSNKSQRVKVLNVVGSNPEEMKRDMIRKEEEKLRAAARRETQQRKLKDRQRPSGLTPGFLEGGGGGYDSDEGESLGAIKNRYKSRVEAPLLGQSSDEESDGGNRLDKAKLDSEEDSSDVEAHERDQKGSRKKKIVSDEESD</sequence>
<dbReference type="PANTHER" id="PTHR23146">
    <property type="entry name" value="LEO1 PROTEIN"/>
    <property type="match status" value="1"/>
</dbReference>
<keyword evidence="3" id="KW-1185">Reference proteome</keyword>
<dbReference type="Pfam" id="PF04004">
    <property type="entry name" value="Leo1"/>
    <property type="match status" value="1"/>
</dbReference>
<dbReference type="PANTHER" id="PTHR23146:SF0">
    <property type="entry name" value="RNA POLYMERASE-ASSOCIATED PROTEIN LEO1"/>
    <property type="match status" value="1"/>
</dbReference>
<feature type="region of interest" description="Disordered" evidence="1">
    <location>
        <begin position="428"/>
        <end position="481"/>
    </location>
</feature>
<dbReference type="GO" id="GO:0032968">
    <property type="term" value="P:positive regulation of transcription elongation by RNA polymerase II"/>
    <property type="evidence" value="ECO:0007669"/>
    <property type="project" value="TreeGrafter"/>
</dbReference>
<dbReference type="EMBL" id="JAUCMV010000002">
    <property type="protein sequence ID" value="KAK0416609.1"/>
    <property type="molecule type" value="Genomic_DNA"/>
</dbReference>
<dbReference type="GO" id="GO:0016593">
    <property type="term" value="C:Cdc73/Paf1 complex"/>
    <property type="evidence" value="ECO:0007669"/>
    <property type="project" value="InterPro"/>
</dbReference>
<feature type="region of interest" description="Disordered" evidence="1">
    <location>
        <begin position="376"/>
        <end position="413"/>
    </location>
</feature>
<dbReference type="GO" id="GO:0006368">
    <property type="term" value="P:transcription elongation by RNA polymerase II"/>
    <property type="evidence" value="ECO:0007669"/>
    <property type="project" value="InterPro"/>
</dbReference>
<reference evidence="2" key="1">
    <citation type="submission" date="2023-06" db="EMBL/GenBank/DDBJ databases">
        <title>Genomic analysis of the entomopathogenic nematode Steinernema hermaphroditum.</title>
        <authorList>
            <person name="Schwarz E.M."/>
            <person name="Heppert J.K."/>
            <person name="Baniya A."/>
            <person name="Schwartz H.T."/>
            <person name="Tan C.-H."/>
            <person name="Antoshechkin I."/>
            <person name="Sternberg P.W."/>
            <person name="Goodrich-Blair H."/>
            <person name="Dillman A.R."/>
        </authorList>
    </citation>
    <scope>NUCLEOTIDE SEQUENCE</scope>
    <source>
        <strain evidence="2">PS9179</strain>
        <tissue evidence="2">Whole animal</tissue>
    </source>
</reference>
<feature type="compositionally biased region" description="Basic and acidic residues" evidence="1">
    <location>
        <begin position="9"/>
        <end position="31"/>
    </location>
</feature>
<evidence type="ECO:0000313" key="3">
    <source>
        <dbReference type="Proteomes" id="UP001175271"/>
    </source>
</evidence>
<name>A0AA39I4H3_9BILA</name>
<feature type="compositionally biased region" description="Basic and acidic residues" evidence="1">
    <location>
        <begin position="459"/>
        <end position="468"/>
    </location>
</feature>
<accession>A0AA39I4H3</accession>
<feature type="compositionally biased region" description="Basic and acidic residues" evidence="1">
    <location>
        <begin position="376"/>
        <end position="391"/>
    </location>
</feature>
<feature type="compositionally biased region" description="Basic and acidic residues" evidence="1">
    <location>
        <begin position="39"/>
        <end position="52"/>
    </location>
</feature>
<gene>
    <name evidence="2" type="ORF">QR680_012589</name>
</gene>
<evidence type="ECO:0000313" key="2">
    <source>
        <dbReference type="EMBL" id="KAK0416609.1"/>
    </source>
</evidence>
<proteinExistence type="predicted"/>
<feature type="compositionally biased region" description="Basic and acidic residues" evidence="1">
    <location>
        <begin position="127"/>
        <end position="139"/>
    </location>
</feature>